<dbReference type="Gene3D" id="3.40.1810.10">
    <property type="entry name" value="Transcription factor, MADS-box"/>
    <property type="match status" value="1"/>
</dbReference>
<dbReference type="PANTHER" id="PTHR11945">
    <property type="entry name" value="MADS BOX PROTEIN"/>
    <property type="match status" value="1"/>
</dbReference>
<organism evidence="7 8">
    <name type="scientific">Kalanchoe fedtschenkoi</name>
    <name type="common">Lavender scallops</name>
    <name type="synonym">South American air plant</name>
    <dbReference type="NCBI Taxonomy" id="63787"/>
    <lineage>
        <taxon>Eukaryota</taxon>
        <taxon>Viridiplantae</taxon>
        <taxon>Streptophyta</taxon>
        <taxon>Embryophyta</taxon>
        <taxon>Tracheophyta</taxon>
        <taxon>Spermatophyta</taxon>
        <taxon>Magnoliopsida</taxon>
        <taxon>eudicotyledons</taxon>
        <taxon>Gunneridae</taxon>
        <taxon>Pentapetalae</taxon>
        <taxon>Saxifragales</taxon>
        <taxon>Crassulaceae</taxon>
        <taxon>Kalanchoe</taxon>
    </lineage>
</organism>
<dbReference type="PROSITE" id="PS50066">
    <property type="entry name" value="MADS_BOX_2"/>
    <property type="match status" value="1"/>
</dbReference>
<dbReference type="InterPro" id="IPR036879">
    <property type="entry name" value="TF_MADSbox_sf"/>
</dbReference>
<evidence type="ECO:0000256" key="4">
    <source>
        <dbReference type="ARBA" id="ARBA00023163"/>
    </source>
</evidence>
<evidence type="ECO:0000313" key="7">
    <source>
        <dbReference type="EnsemblPlants" id="Kaladp0037s0386.1.v1.1.CDS.1"/>
    </source>
</evidence>
<evidence type="ECO:0000256" key="2">
    <source>
        <dbReference type="ARBA" id="ARBA00023015"/>
    </source>
</evidence>
<keyword evidence="8" id="KW-1185">Reference proteome</keyword>
<evidence type="ECO:0000256" key="1">
    <source>
        <dbReference type="ARBA" id="ARBA00004123"/>
    </source>
</evidence>
<dbReference type="SMART" id="SM00432">
    <property type="entry name" value="MADS"/>
    <property type="match status" value="1"/>
</dbReference>
<dbReference type="PRINTS" id="PR00404">
    <property type="entry name" value="MADSDOMAIN"/>
</dbReference>
<evidence type="ECO:0000256" key="5">
    <source>
        <dbReference type="ARBA" id="ARBA00023242"/>
    </source>
</evidence>
<evidence type="ECO:0000256" key="3">
    <source>
        <dbReference type="ARBA" id="ARBA00023125"/>
    </source>
</evidence>
<comment type="subcellular location">
    <subcellularLocation>
        <location evidence="1">Nucleus</location>
    </subcellularLocation>
</comment>
<dbReference type="Pfam" id="PF00319">
    <property type="entry name" value="SRF-TF"/>
    <property type="match status" value="1"/>
</dbReference>
<sequence length="168" mass="19162">MMRSDEQVTRKRTRGRRKIPIEKIKCPSARQVTFSKRREGLFRKASELAVLCGAEFAIIAISGGSKVYSFGNPDAGTVINHYLNKRKMMRDYHSIVDEEAIGSYVRAVEALEGEKRKLAAERGGGGKGFEEWKEEKIQEMSLEEMEEYLKWLECLRTEIVEKIGEPSA</sequence>
<dbReference type="SUPFAM" id="SSF55455">
    <property type="entry name" value="SRF-like"/>
    <property type="match status" value="1"/>
</dbReference>
<dbReference type="EnsemblPlants" id="Kaladp0037s0386.1.v1.1">
    <property type="protein sequence ID" value="Kaladp0037s0386.1.v1.1.CDS.1"/>
    <property type="gene ID" value="Kaladp0037s0386.v1.1"/>
</dbReference>
<accession>A0A7N0TIM5</accession>
<keyword evidence="4" id="KW-0804">Transcription</keyword>
<dbReference type="GO" id="GO:0000981">
    <property type="term" value="F:DNA-binding transcription factor activity, RNA polymerase II-specific"/>
    <property type="evidence" value="ECO:0007669"/>
    <property type="project" value="TreeGrafter"/>
</dbReference>
<keyword evidence="3" id="KW-0238">DNA-binding</keyword>
<keyword evidence="5" id="KW-0539">Nucleus</keyword>
<dbReference type="GO" id="GO:0046983">
    <property type="term" value="F:protein dimerization activity"/>
    <property type="evidence" value="ECO:0007669"/>
    <property type="project" value="InterPro"/>
</dbReference>
<keyword evidence="2" id="KW-0805">Transcription regulation</keyword>
<proteinExistence type="predicted"/>
<dbReference type="GO" id="GO:0005634">
    <property type="term" value="C:nucleus"/>
    <property type="evidence" value="ECO:0007669"/>
    <property type="project" value="UniProtKB-SubCell"/>
</dbReference>
<evidence type="ECO:0000259" key="6">
    <source>
        <dbReference type="PROSITE" id="PS50066"/>
    </source>
</evidence>
<dbReference type="Proteomes" id="UP000594263">
    <property type="component" value="Unplaced"/>
</dbReference>
<dbReference type="OMA" id="TRICEMG"/>
<feature type="domain" description="MADS-box" evidence="6">
    <location>
        <begin position="14"/>
        <end position="74"/>
    </location>
</feature>
<name>A0A7N0TIM5_KALFE</name>
<protein>
    <recommendedName>
        <fullName evidence="6">MADS-box domain-containing protein</fullName>
    </recommendedName>
</protein>
<reference evidence="7" key="1">
    <citation type="submission" date="2021-01" db="UniProtKB">
        <authorList>
            <consortium name="EnsemblPlants"/>
        </authorList>
    </citation>
    <scope>IDENTIFICATION</scope>
</reference>
<dbReference type="FunFam" id="3.40.1810.10:FF:000006">
    <property type="entry name" value="Agamous-like MADS-box protein AGL62"/>
    <property type="match status" value="1"/>
</dbReference>
<dbReference type="PANTHER" id="PTHR11945:SF782">
    <property type="entry name" value="OS11G0229900 PROTEIN"/>
    <property type="match status" value="1"/>
</dbReference>
<dbReference type="AlphaFoldDB" id="A0A7N0TIM5"/>
<evidence type="ECO:0000313" key="8">
    <source>
        <dbReference type="Proteomes" id="UP000594263"/>
    </source>
</evidence>
<dbReference type="GO" id="GO:0000978">
    <property type="term" value="F:RNA polymerase II cis-regulatory region sequence-specific DNA binding"/>
    <property type="evidence" value="ECO:0007669"/>
    <property type="project" value="TreeGrafter"/>
</dbReference>
<dbReference type="InterPro" id="IPR002100">
    <property type="entry name" value="TF_MADSbox"/>
</dbReference>
<dbReference type="Gramene" id="Kaladp0037s0386.1.v1.1">
    <property type="protein sequence ID" value="Kaladp0037s0386.1.v1.1.CDS.1"/>
    <property type="gene ID" value="Kaladp0037s0386.v1.1"/>
</dbReference>